<dbReference type="PANTHER" id="PTHR33175:SF2">
    <property type="entry name" value="INTEGRATION HOST FACTOR SUBUNIT ALPHA"/>
    <property type="match status" value="1"/>
</dbReference>
<dbReference type="PRINTS" id="PR01727">
    <property type="entry name" value="DNABINDINGHU"/>
</dbReference>
<gene>
    <name evidence="5" type="ORF">IAA96_09035</name>
</gene>
<comment type="function">
    <text evidence="1">Histone-like DNA-binding protein which is capable of wrapping DNA to stabilize it, and thus to prevent its denaturation under extreme environmental conditions.</text>
</comment>
<proteinExistence type="inferred from homology"/>
<evidence type="ECO:0000313" key="5">
    <source>
        <dbReference type="EMBL" id="MBO8451231.1"/>
    </source>
</evidence>
<dbReference type="Proteomes" id="UP000823616">
    <property type="component" value="Unassembled WGS sequence"/>
</dbReference>
<dbReference type="InterPro" id="IPR010992">
    <property type="entry name" value="IHF-like_DNA-bd_dom_sf"/>
</dbReference>
<dbReference type="SUPFAM" id="SSF47729">
    <property type="entry name" value="IHF-like DNA-binding proteins"/>
    <property type="match status" value="1"/>
</dbReference>
<reference evidence="5" key="1">
    <citation type="submission" date="2020-10" db="EMBL/GenBank/DDBJ databases">
        <authorList>
            <person name="Gilroy R."/>
        </authorList>
    </citation>
    <scope>NUCLEOTIDE SEQUENCE</scope>
    <source>
        <strain evidence="5">B3-4054</strain>
    </source>
</reference>
<comment type="caution">
    <text evidence="5">The sequence shown here is derived from an EMBL/GenBank/DDBJ whole genome shotgun (WGS) entry which is preliminary data.</text>
</comment>
<evidence type="ECO:0000256" key="2">
    <source>
        <dbReference type="ARBA" id="ARBA00010529"/>
    </source>
</evidence>
<dbReference type="Pfam" id="PF00216">
    <property type="entry name" value="Bac_DNA_binding"/>
    <property type="match status" value="1"/>
</dbReference>
<comment type="similarity">
    <text evidence="2 4">Belongs to the bacterial histone-like protein family.</text>
</comment>
<dbReference type="GO" id="GO:0003677">
    <property type="term" value="F:DNA binding"/>
    <property type="evidence" value="ECO:0007669"/>
    <property type="project" value="UniProtKB-KW"/>
</dbReference>
<reference evidence="5" key="2">
    <citation type="journal article" date="2021" name="PeerJ">
        <title>Extensive microbial diversity within the chicken gut microbiome revealed by metagenomics and culture.</title>
        <authorList>
            <person name="Gilroy R."/>
            <person name="Ravi A."/>
            <person name="Getino M."/>
            <person name="Pursley I."/>
            <person name="Horton D.L."/>
            <person name="Alikhan N.F."/>
            <person name="Baker D."/>
            <person name="Gharbi K."/>
            <person name="Hall N."/>
            <person name="Watson M."/>
            <person name="Adriaenssens E.M."/>
            <person name="Foster-Nyarko E."/>
            <person name="Jarju S."/>
            <person name="Secka A."/>
            <person name="Antonio M."/>
            <person name="Oren A."/>
            <person name="Chaudhuri R.R."/>
            <person name="La Ragione R."/>
            <person name="Hildebrand F."/>
            <person name="Pallen M.J."/>
        </authorList>
    </citation>
    <scope>NUCLEOTIDE SEQUENCE</scope>
    <source>
        <strain evidence="5">B3-4054</strain>
    </source>
</reference>
<organism evidence="5 6">
    <name type="scientific">Candidatus Avitreponema avistercoris</name>
    <dbReference type="NCBI Taxonomy" id="2840705"/>
    <lineage>
        <taxon>Bacteria</taxon>
        <taxon>Pseudomonadati</taxon>
        <taxon>Spirochaetota</taxon>
        <taxon>Spirochaetia</taxon>
        <taxon>Spirochaetales</taxon>
        <taxon>Candidatus Avitreponema</taxon>
    </lineage>
</organism>
<dbReference type="InterPro" id="IPR000119">
    <property type="entry name" value="Hist_DNA-bd"/>
</dbReference>
<evidence type="ECO:0000256" key="4">
    <source>
        <dbReference type="RuleBase" id="RU003939"/>
    </source>
</evidence>
<dbReference type="PANTHER" id="PTHR33175">
    <property type="entry name" value="DNA-BINDING PROTEIN HU"/>
    <property type="match status" value="1"/>
</dbReference>
<dbReference type="EMBL" id="JADIMS010000167">
    <property type="protein sequence ID" value="MBO8451231.1"/>
    <property type="molecule type" value="Genomic_DNA"/>
</dbReference>
<evidence type="ECO:0000313" key="6">
    <source>
        <dbReference type="Proteomes" id="UP000823616"/>
    </source>
</evidence>
<evidence type="ECO:0000256" key="1">
    <source>
        <dbReference type="ARBA" id="ARBA00003819"/>
    </source>
</evidence>
<dbReference type="InterPro" id="IPR020816">
    <property type="entry name" value="Histone-like_DNA-bd_CS"/>
</dbReference>
<protein>
    <submittedName>
        <fullName evidence="5">Integration host factor subunit beta</fullName>
    </submittedName>
</protein>
<dbReference type="CDD" id="cd13836">
    <property type="entry name" value="IHF_B"/>
    <property type="match status" value="1"/>
</dbReference>
<dbReference type="SMART" id="SM00411">
    <property type="entry name" value="BHL"/>
    <property type="match status" value="1"/>
</dbReference>
<sequence length="105" mass="11726">MAAKKKTKMDLVDCIYAKTSCRLSAVKSIVDLFLDEMRTALEAGTTIELRGFGTFELRERKGRTHARNPRTGETVSVGRHSVVVFRAGRDLKNAVWKIPAETADE</sequence>
<name>A0A9D9HH29_9SPIR</name>
<evidence type="ECO:0000256" key="3">
    <source>
        <dbReference type="ARBA" id="ARBA00023125"/>
    </source>
</evidence>
<keyword evidence="3" id="KW-0238">DNA-binding</keyword>
<accession>A0A9D9HH29</accession>
<dbReference type="GO" id="GO:0005829">
    <property type="term" value="C:cytosol"/>
    <property type="evidence" value="ECO:0007669"/>
    <property type="project" value="TreeGrafter"/>
</dbReference>
<dbReference type="Gene3D" id="4.10.520.10">
    <property type="entry name" value="IHF-like DNA-binding proteins"/>
    <property type="match status" value="1"/>
</dbReference>
<dbReference type="AlphaFoldDB" id="A0A9D9HH29"/>
<dbReference type="PROSITE" id="PS00045">
    <property type="entry name" value="HISTONE_LIKE"/>
    <property type="match status" value="1"/>
</dbReference>
<dbReference type="GO" id="GO:0030527">
    <property type="term" value="F:structural constituent of chromatin"/>
    <property type="evidence" value="ECO:0007669"/>
    <property type="project" value="InterPro"/>
</dbReference>